<dbReference type="PANTHER" id="PTHR33077:SF5">
    <property type="entry name" value="PROTEIN TIFY 9"/>
    <property type="match status" value="1"/>
</dbReference>
<feature type="region of interest" description="Disordered" evidence="3">
    <location>
        <begin position="59"/>
        <end position="81"/>
    </location>
</feature>
<comment type="domain">
    <text evidence="2">The jas domain is required for interaction with COI1.</text>
</comment>
<dbReference type="GO" id="GO:0031347">
    <property type="term" value="P:regulation of defense response"/>
    <property type="evidence" value="ECO:0007669"/>
    <property type="project" value="UniProtKB-UniRule"/>
</dbReference>
<dbReference type="InterPro" id="IPR010399">
    <property type="entry name" value="Tify_dom"/>
</dbReference>
<comment type="subcellular location">
    <subcellularLocation>
        <location evidence="2">Nucleus</location>
    </subcellularLocation>
</comment>
<dbReference type="InterPro" id="IPR018467">
    <property type="entry name" value="CCT_CS"/>
</dbReference>
<dbReference type="Proteomes" id="UP000886885">
    <property type="component" value="Chromosome 3D"/>
</dbReference>
<organism evidence="5 6">
    <name type="scientific">Populus tomentosa</name>
    <name type="common">Chinese white poplar</name>
    <dbReference type="NCBI Taxonomy" id="118781"/>
    <lineage>
        <taxon>Eukaryota</taxon>
        <taxon>Viridiplantae</taxon>
        <taxon>Streptophyta</taxon>
        <taxon>Embryophyta</taxon>
        <taxon>Tracheophyta</taxon>
        <taxon>Spermatophyta</taxon>
        <taxon>Magnoliopsida</taxon>
        <taxon>eudicotyledons</taxon>
        <taxon>Gunneridae</taxon>
        <taxon>Pentapetalae</taxon>
        <taxon>rosids</taxon>
        <taxon>fabids</taxon>
        <taxon>Malpighiales</taxon>
        <taxon>Salicaceae</taxon>
        <taxon>Saliceae</taxon>
        <taxon>Populus</taxon>
    </lineage>
</organism>
<comment type="similarity">
    <text evidence="1 2">Belongs to the TIFY/JAZ family.</text>
</comment>
<dbReference type="Pfam" id="PF06200">
    <property type="entry name" value="tify"/>
    <property type="match status" value="1"/>
</dbReference>
<dbReference type="GO" id="GO:0009611">
    <property type="term" value="P:response to wounding"/>
    <property type="evidence" value="ECO:0007669"/>
    <property type="project" value="UniProtKB-UniRule"/>
</dbReference>
<evidence type="ECO:0000313" key="6">
    <source>
        <dbReference type="Proteomes" id="UP000886885"/>
    </source>
</evidence>
<proteinExistence type="inferred from homology"/>
<keyword evidence="2" id="KW-1184">Jasmonic acid signaling pathway</keyword>
<keyword evidence="6" id="KW-1185">Reference proteome</keyword>
<dbReference type="GO" id="GO:0005634">
    <property type="term" value="C:nucleus"/>
    <property type="evidence" value="ECO:0007669"/>
    <property type="project" value="UniProtKB-SubCell"/>
</dbReference>
<accession>A0A8X8A499</accession>
<dbReference type="SMART" id="SM00979">
    <property type="entry name" value="TIFY"/>
    <property type="match status" value="1"/>
</dbReference>
<dbReference type="PROSITE" id="PS51320">
    <property type="entry name" value="TIFY"/>
    <property type="match status" value="1"/>
</dbReference>
<dbReference type="PANTHER" id="PTHR33077">
    <property type="entry name" value="PROTEIN TIFY 4A-RELATED-RELATED"/>
    <property type="match status" value="1"/>
</dbReference>
<evidence type="ECO:0000256" key="2">
    <source>
        <dbReference type="RuleBase" id="RU369065"/>
    </source>
</evidence>
<reference evidence="5" key="1">
    <citation type="journal article" date="2020" name="bioRxiv">
        <title>Hybrid origin of Populus tomentosa Carr. identified through genome sequencing and phylogenomic analysis.</title>
        <authorList>
            <person name="An X."/>
            <person name="Gao K."/>
            <person name="Chen Z."/>
            <person name="Li J."/>
            <person name="Yang X."/>
            <person name="Yang X."/>
            <person name="Zhou J."/>
            <person name="Guo T."/>
            <person name="Zhao T."/>
            <person name="Huang S."/>
            <person name="Miao D."/>
            <person name="Khan W.U."/>
            <person name="Rao P."/>
            <person name="Ye M."/>
            <person name="Lei B."/>
            <person name="Liao W."/>
            <person name="Wang J."/>
            <person name="Ji L."/>
            <person name="Li Y."/>
            <person name="Guo B."/>
            <person name="Mustafa N.S."/>
            <person name="Li S."/>
            <person name="Yun Q."/>
            <person name="Keller S.R."/>
            <person name="Mao J."/>
            <person name="Zhang R."/>
            <person name="Strauss S.H."/>
        </authorList>
    </citation>
    <scope>NUCLEOTIDE SEQUENCE</scope>
    <source>
        <strain evidence="5">GM15</strain>
        <tissue evidence="5">Leaf</tissue>
    </source>
</reference>
<protein>
    <recommendedName>
        <fullName evidence="2">Protein TIFY</fullName>
    </recommendedName>
    <alternativeName>
        <fullName evidence="2">Jasmonate ZIM domain-containing protein</fullName>
    </alternativeName>
</protein>
<feature type="compositionally biased region" description="Polar residues" evidence="3">
    <location>
        <begin position="67"/>
        <end position="81"/>
    </location>
</feature>
<feature type="domain" description="Tify" evidence="4">
    <location>
        <begin position="103"/>
        <end position="137"/>
    </location>
</feature>
<dbReference type="GO" id="GO:2000022">
    <property type="term" value="P:regulation of jasmonic acid mediated signaling pathway"/>
    <property type="evidence" value="ECO:0007669"/>
    <property type="project" value="UniProtKB-UniRule"/>
</dbReference>
<evidence type="ECO:0000259" key="4">
    <source>
        <dbReference type="PROSITE" id="PS51320"/>
    </source>
</evidence>
<gene>
    <name evidence="5" type="ORF">POTOM_014263</name>
</gene>
<dbReference type="InterPro" id="IPR040390">
    <property type="entry name" value="TIFY/JAZ"/>
</dbReference>
<name>A0A8X8A499_POPTO</name>
<dbReference type="AlphaFoldDB" id="A0A8X8A499"/>
<dbReference type="OrthoDB" id="1914366at2759"/>
<comment type="caution">
    <text evidence="5">The sequence shown here is derived from an EMBL/GenBank/DDBJ whole genome shotgun (WGS) entry which is preliminary data.</text>
</comment>
<evidence type="ECO:0000256" key="3">
    <source>
        <dbReference type="SAM" id="MobiDB-lite"/>
    </source>
</evidence>
<evidence type="ECO:0000313" key="5">
    <source>
        <dbReference type="EMBL" id="KAG6781364.1"/>
    </source>
</evidence>
<evidence type="ECO:0000256" key="1">
    <source>
        <dbReference type="ARBA" id="ARBA00008614"/>
    </source>
</evidence>
<sequence length="250" mass="27612">MSRATVELDFFGMSKENRSSSSKSKSFNRQRSFRDIQSAISKINPELLKSVIASGSASNKAAPANGKQLSNKAFSVPSTPKQELPPFPALPVYFPLPRLNLENPPETAPLTIFYNGTVAVFDVPQDKAENILKFAEKGFSKTVVESVADPRTDHQQKLLESLDGDLPIARRKSLQRFLEKRKESLKSIPSQLWMDSLGGGGGTLESLMSQFIARGKLLAFFFGLSGKMVTNPREYSSQVLLAKHTVFQVE</sequence>
<dbReference type="EMBL" id="JAAWWB010000006">
    <property type="protein sequence ID" value="KAG6781364.1"/>
    <property type="molecule type" value="Genomic_DNA"/>
</dbReference>
<comment type="function">
    <text evidence="2">Repressor of jasmonate responses.</text>
</comment>
<dbReference type="Pfam" id="PF09425">
    <property type="entry name" value="Jas_motif"/>
    <property type="match status" value="1"/>
</dbReference>
<keyword evidence="2" id="KW-0539">Nucleus</keyword>